<feature type="transmembrane region" description="Helical" evidence="2">
    <location>
        <begin position="20"/>
        <end position="39"/>
    </location>
</feature>
<reference evidence="3" key="1">
    <citation type="submission" date="2020-05" db="EMBL/GenBank/DDBJ databases">
        <title>Mycena genomes resolve the evolution of fungal bioluminescence.</title>
        <authorList>
            <person name="Tsai I.J."/>
        </authorList>
    </citation>
    <scope>NUCLEOTIDE SEQUENCE</scope>
    <source>
        <strain evidence="3">CCC161011</strain>
    </source>
</reference>
<evidence type="ECO:0000256" key="2">
    <source>
        <dbReference type="SAM" id="Phobius"/>
    </source>
</evidence>
<accession>A0A8H6YUI5</accession>
<evidence type="ECO:0000313" key="3">
    <source>
        <dbReference type="EMBL" id="KAF7364566.1"/>
    </source>
</evidence>
<feature type="compositionally biased region" description="Basic and acidic residues" evidence="1">
    <location>
        <begin position="289"/>
        <end position="300"/>
    </location>
</feature>
<feature type="region of interest" description="Disordered" evidence="1">
    <location>
        <begin position="270"/>
        <end position="300"/>
    </location>
</feature>
<feature type="transmembrane region" description="Helical" evidence="2">
    <location>
        <begin position="228"/>
        <end position="251"/>
    </location>
</feature>
<protein>
    <submittedName>
        <fullName evidence="3">Uncharacterized protein</fullName>
    </submittedName>
</protein>
<feature type="transmembrane region" description="Helical" evidence="2">
    <location>
        <begin position="51"/>
        <end position="83"/>
    </location>
</feature>
<sequence length="300" mass="33746">MQSTERFDYLWNNAIQQMERAGVSLLLYGIYVCLFLLSLHTLSRRKYPGRTLLIVASCVIAFVGTTAMAVDVILAVIATRLLWQLVHEQVLNELGLQQTLGGVLWIISVINNFLTDCLFLYRCYVIWGRRREVIVLPGLLIVTTLAIGISPVTQTMITLVLAMTTNVTLTTLTAGRILWMQRDASRLCLDQTLRSRYSIAIKLILESGAIYCIAAMVLFIGLMGYRDIYFIGGGIAQQLLNIIPTFTLVYVGLNHADDSRKDVPTKRRHIPLRLPERQAPQSSQVLDIKSTDEQKDSELV</sequence>
<evidence type="ECO:0000256" key="1">
    <source>
        <dbReference type="SAM" id="MobiDB-lite"/>
    </source>
</evidence>
<proteinExistence type="predicted"/>
<feature type="transmembrane region" description="Helical" evidence="2">
    <location>
        <begin position="156"/>
        <end position="179"/>
    </location>
</feature>
<comment type="caution">
    <text evidence="3">The sequence shown here is derived from an EMBL/GenBank/DDBJ whole genome shotgun (WGS) entry which is preliminary data.</text>
</comment>
<feature type="transmembrane region" description="Helical" evidence="2">
    <location>
        <begin position="199"/>
        <end position="222"/>
    </location>
</feature>
<name>A0A8H6YUI5_9AGAR</name>
<feature type="transmembrane region" description="Helical" evidence="2">
    <location>
        <begin position="133"/>
        <end position="150"/>
    </location>
</feature>
<dbReference type="EMBL" id="JACAZI010000003">
    <property type="protein sequence ID" value="KAF7364566.1"/>
    <property type="molecule type" value="Genomic_DNA"/>
</dbReference>
<gene>
    <name evidence="3" type="ORF">MVEN_00325600</name>
</gene>
<keyword evidence="4" id="KW-1185">Reference proteome</keyword>
<dbReference type="OrthoDB" id="3226582at2759"/>
<dbReference type="Proteomes" id="UP000620124">
    <property type="component" value="Unassembled WGS sequence"/>
</dbReference>
<keyword evidence="2" id="KW-0812">Transmembrane</keyword>
<keyword evidence="2" id="KW-1133">Transmembrane helix</keyword>
<organism evidence="3 4">
    <name type="scientific">Mycena venus</name>
    <dbReference type="NCBI Taxonomy" id="2733690"/>
    <lineage>
        <taxon>Eukaryota</taxon>
        <taxon>Fungi</taxon>
        <taxon>Dikarya</taxon>
        <taxon>Basidiomycota</taxon>
        <taxon>Agaricomycotina</taxon>
        <taxon>Agaricomycetes</taxon>
        <taxon>Agaricomycetidae</taxon>
        <taxon>Agaricales</taxon>
        <taxon>Marasmiineae</taxon>
        <taxon>Mycenaceae</taxon>
        <taxon>Mycena</taxon>
    </lineage>
</organism>
<feature type="transmembrane region" description="Helical" evidence="2">
    <location>
        <begin position="103"/>
        <end position="121"/>
    </location>
</feature>
<keyword evidence="2" id="KW-0472">Membrane</keyword>
<dbReference type="AlphaFoldDB" id="A0A8H6YUI5"/>
<evidence type="ECO:0000313" key="4">
    <source>
        <dbReference type="Proteomes" id="UP000620124"/>
    </source>
</evidence>